<dbReference type="AlphaFoldDB" id="A0A316Z2E7"/>
<evidence type="ECO:0000313" key="2">
    <source>
        <dbReference type="EMBL" id="PWN95546.1"/>
    </source>
</evidence>
<gene>
    <name evidence="2" type="ORF">FA09DRAFT_132007</name>
</gene>
<feature type="region of interest" description="Disordered" evidence="1">
    <location>
        <begin position="53"/>
        <end position="79"/>
    </location>
</feature>
<dbReference type="EMBL" id="KZ819303">
    <property type="protein sequence ID" value="PWN95546.1"/>
    <property type="molecule type" value="Genomic_DNA"/>
</dbReference>
<feature type="compositionally biased region" description="Low complexity" evidence="1">
    <location>
        <begin position="16"/>
        <end position="29"/>
    </location>
</feature>
<dbReference type="RefSeq" id="XP_025595825.1">
    <property type="nucleotide sequence ID" value="XM_025739081.1"/>
</dbReference>
<organism evidence="2 3">
    <name type="scientific">Tilletiopsis washingtonensis</name>
    <dbReference type="NCBI Taxonomy" id="58919"/>
    <lineage>
        <taxon>Eukaryota</taxon>
        <taxon>Fungi</taxon>
        <taxon>Dikarya</taxon>
        <taxon>Basidiomycota</taxon>
        <taxon>Ustilaginomycotina</taxon>
        <taxon>Exobasidiomycetes</taxon>
        <taxon>Entylomatales</taxon>
        <taxon>Entylomatales incertae sedis</taxon>
        <taxon>Tilletiopsis</taxon>
    </lineage>
</organism>
<accession>A0A316Z2E7</accession>
<feature type="compositionally biased region" description="Polar residues" evidence="1">
    <location>
        <begin position="1"/>
        <end position="15"/>
    </location>
</feature>
<name>A0A316Z2E7_9BASI</name>
<dbReference type="Proteomes" id="UP000245946">
    <property type="component" value="Unassembled WGS sequence"/>
</dbReference>
<protein>
    <submittedName>
        <fullName evidence="2">Uncharacterized protein</fullName>
    </submittedName>
</protein>
<feature type="region of interest" description="Disordered" evidence="1">
    <location>
        <begin position="1"/>
        <end position="29"/>
    </location>
</feature>
<reference evidence="2 3" key="1">
    <citation type="journal article" date="2018" name="Mol. Biol. Evol.">
        <title>Broad Genomic Sampling Reveals a Smut Pathogenic Ancestry of the Fungal Clade Ustilaginomycotina.</title>
        <authorList>
            <person name="Kijpornyongpan T."/>
            <person name="Mondo S.J."/>
            <person name="Barry K."/>
            <person name="Sandor L."/>
            <person name="Lee J."/>
            <person name="Lipzen A."/>
            <person name="Pangilinan J."/>
            <person name="LaButti K."/>
            <person name="Hainaut M."/>
            <person name="Henrissat B."/>
            <person name="Grigoriev I.V."/>
            <person name="Spatafora J.W."/>
            <person name="Aime M.C."/>
        </authorList>
    </citation>
    <scope>NUCLEOTIDE SEQUENCE [LARGE SCALE GENOMIC DNA]</scope>
    <source>
        <strain evidence="2 3">MCA 4186</strain>
    </source>
</reference>
<dbReference type="GeneID" id="37266627"/>
<sequence length="79" mass="7956">MQPSRSLPSTGSTGVAPTPHASPPSSRATAASCQSQALVVVLTAPEPPACAFVPGSSWRSQRDPSASSLLPSVRATELA</sequence>
<proteinExistence type="predicted"/>
<keyword evidence="3" id="KW-1185">Reference proteome</keyword>
<evidence type="ECO:0000313" key="3">
    <source>
        <dbReference type="Proteomes" id="UP000245946"/>
    </source>
</evidence>
<evidence type="ECO:0000256" key="1">
    <source>
        <dbReference type="SAM" id="MobiDB-lite"/>
    </source>
</evidence>
<feature type="compositionally biased region" description="Polar residues" evidence="1">
    <location>
        <begin position="57"/>
        <end position="70"/>
    </location>
</feature>